<gene>
    <name evidence="2" type="ORF">B0T24DRAFT_72695</name>
</gene>
<sequence>MKLSILLFCTLSVASTLPAVDVIASVTLEPRGTRHKFHHSRDTRPDFRRQCLCPTDNCPTFLSNKALCECRGAALQACFLLSQRGCPVPSAKVSRHPIAMAMT</sequence>
<dbReference type="Proteomes" id="UP001287356">
    <property type="component" value="Unassembled WGS sequence"/>
</dbReference>
<comment type="caution">
    <text evidence="2">The sequence shown here is derived from an EMBL/GenBank/DDBJ whole genome shotgun (WGS) entry which is preliminary data.</text>
</comment>
<reference evidence="2" key="1">
    <citation type="journal article" date="2023" name="Mol. Phylogenet. Evol.">
        <title>Genome-scale phylogeny and comparative genomics of the fungal order Sordariales.</title>
        <authorList>
            <person name="Hensen N."/>
            <person name="Bonometti L."/>
            <person name="Westerberg I."/>
            <person name="Brannstrom I.O."/>
            <person name="Guillou S."/>
            <person name="Cros-Aarteil S."/>
            <person name="Calhoun S."/>
            <person name="Haridas S."/>
            <person name="Kuo A."/>
            <person name="Mondo S."/>
            <person name="Pangilinan J."/>
            <person name="Riley R."/>
            <person name="LaButti K."/>
            <person name="Andreopoulos B."/>
            <person name="Lipzen A."/>
            <person name="Chen C."/>
            <person name="Yan M."/>
            <person name="Daum C."/>
            <person name="Ng V."/>
            <person name="Clum A."/>
            <person name="Steindorff A."/>
            <person name="Ohm R.A."/>
            <person name="Martin F."/>
            <person name="Silar P."/>
            <person name="Natvig D.O."/>
            <person name="Lalanne C."/>
            <person name="Gautier V."/>
            <person name="Ament-Velasquez S.L."/>
            <person name="Kruys A."/>
            <person name="Hutchinson M.I."/>
            <person name="Powell A.J."/>
            <person name="Barry K."/>
            <person name="Miller A.N."/>
            <person name="Grigoriev I.V."/>
            <person name="Debuchy R."/>
            <person name="Gladieux P."/>
            <person name="Hiltunen Thoren M."/>
            <person name="Johannesson H."/>
        </authorList>
    </citation>
    <scope>NUCLEOTIDE SEQUENCE</scope>
    <source>
        <strain evidence="2">CBS 958.72</strain>
    </source>
</reference>
<name>A0AAE0NMI2_9PEZI</name>
<evidence type="ECO:0000313" key="3">
    <source>
        <dbReference type="Proteomes" id="UP001287356"/>
    </source>
</evidence>
<feature type="signal peptide" evidence="1">
    <location>
        <begin position="1"/>
        <end position="16"/>
    </location>
</feature>
<protein>
    <recommendedName>
        <fullName evidence="4">Extracellular membrane protein CFEM domain-containing protein</fullName>
    </recommendedName>
</protein>
<evidence type="ECO:0000313" key="2">
    <source>
        <dbReference type="EMBL" id="KAK3384074.1"/>
    </source>
</evidence>
<feature type="chain" id="PRO_5041978378" description="Extracellular membrane protein CFEM domain-containing protein" evidence="1">
    <location>
        <begin position="17"/>
        <end position="103"/>
    </location>
</feature>
<proteinExistence type="predicted"/>
<evidence type="ECO:0000256" key="1">
    <source>
        <dbReference type="SAM" id="SignalP"/>
    </source>
</evidence>
<dbReference type="EMBL" id="JAULSN010000001">
    <property type="protein sequence ID" value="KAK3384074.1"/>
    <property type="molecule type" value="Genomic_DNA"/>
</dbReference>
<keyword evidence="3" id="KW-1185">Reference proteome</keyword>
<reference evidence="2" key="2">
    <citation type="submission" date="2023-06" db="EMBL/GenBank/DDBJ databases">
        <authorList>
            <consortium name="Lawrence Berkeley National Laboratory"/>
            <person name="Haridas S."/>
            <person name="Hensen N."/>
            <person name="Bonometti L."/>
            <person name="Westerberg I."/>
            <person name="Brannstrom I.O."/>
            <person name="Guillou S."/>
            <person name="Cros-Aarteil S."/>
            <person name="Calhoun S."/>
            <person name="Kuo A."/>
            <person name="Mondo S."/>
            <person name="Pangilinan J."/>
            <person name="Riley R."/>
            <person name="Labutti K."/>
            <person name="Andreopoulos B."/>
            <person name="Lipzen A."/>
            <person name="Chen C."/>
            <person name="Yanf M."/>
            <person name="Daum C."/>
            <person name="Ng V."/>
            <person name="Clum A."/>
            <person name="Steindorff A."/>
            <person name="Ohm R."/>
            <person name="Martin F."/>
            <person name="Silar P."/>
            <person name="Natvig D."/>
            <person name="Lalanne C."/>
            <person name="Gautier V."/>
            <person name="Ament-Velasquez S.L."/>
            <person name="Kruys A."/>
            <person name="Hutchinson M.I."/>
            <person name="Powell A.J."/>
            <person name="Barry K."/>
            <person name="Miller A.N."/>
            <person name="Grigoriev I.V."/>
            <person name="Debuchy R."/>
            <person name="Gladieux P."/>
            <person name="Thoren M.H."/>
            <person name="Johannesson H."/>
        </authorList>
    </citation>
    <scope>NUCLEOTIDE SEQUENCE</scope>
    <source>
        <strain evidence="2">CBS 958.72</strain>
    </source>
</reference>
<evidence type="ECO:0008006" key="4">
    <source>
        <dbReference type="Google" id="ProtNLM"/>
    </source>
</evidence>
<organism evidence="2 3">
    <name type="scientific">Lasiosphaeria ovina</name>
    <dbReference type="NCBI Taxonomy" id="92902"/>
    <lineage>
        <taxon>Eukaryota</taxon>
        <taxon>Fungi</taxon>
        <taxon>Dikarya</taxon>
        <taxon>Ascomycota</taxon>
        <taxon>Pezizomycotina</taxon>
        <taxon>Sordariomycetes</taxon>
        <taxon>Sordariomycetidae</taxon>
        <taxon>Sordariales</taxon>
        <taxon>Lasiosphaeriaceae</taxon>
        <taxon>Lasiosphaeria</taxon>
    </lineage>
</organism>
<accession>A0AAE0NMI2</accession>
<keyword evidence="1" id="KW-0732">Signal</keyword>
<dbReference type="AlphaFoldDB" id="A0AAE0NMI2"/>